<reference evidence="1 2" key="1">
    <citation type="journal article" date="2015" name="Genome Announc.">
        <title>Expanding the biotechnology potential of lactobacilli through comparative genomics of 213 strains and associated genera.</title>
        <authorList>
            <person name="Sun Z."/>
            <person name="Harris H.M."/>
            <person name="McCann A."/>
            <person name="Guo C."/>
            <person name="Argimon S."/>
            <person name="Zhang W."/>
            <person name="Yang X."/>
            <person name="Jeffery I.B."/>
            <person name="Cooney J.C."/>
            <person name="Kagawa T.F."/>
            <person name="Liu W."/>
            <person name="Song Y."/>
            <person name="Salvetti E."/>
            <person name="Wrobel A."/>
            <person name="Rasinkangas P."/>
            <person name="Parkhill J."/>
            <person name="Rea M.C."/>
            <person name="O'Sullivan O."/>
            <person name="Ritari J."/>
            <person name="Douillard F.P."/>
            <person name="Paul Ross R."/>
            <person name="Yang R."/>
            <person name="Briner A.E."/>
            <person name="Felis G.E."/>
            <person name="de Vos W.M."/>
            <person name="Barrangou R."/>
            <person name="Klaenhammer T.R."/>
            <person name="Caufield P.W."/>
            <person name="Cui Y."/>
            <person name="Zhang H."/>
            <person name="O'Toole P.W."/>
        </authorList>
    </citation>
    <scope>NUCLEOTIDE SEQUENCE [LARGE SCALE GENOMIC DNA]</scope>
    <source>
        <strain evidence="1 2">DSM 20183</strain>
    </source>
</reference>
<evidence type="ECO:0000313" key="2">
    <source>
        <dbReference type="Proteomes" id="UP000050929"/>
    </source>
</evidence>
<evidence type="ECO:0000313" key="1">
    <source>
        <dbReference type="EMBL" id="KRK64162.1"/>
    </source>
</evidence>
<dbReference type="RefSeq" id="WP_057766270.1">
    <property type="nucleotide sequence ID" value="NZ_AZDG01000015.1"/>
</dbReference>
<sequence>MEDRQTLNPKEFAYHFVDSIPVENNKERFEANAKNKLVAYLTAYYLAEKFNGMENGILDSARDKKVEDMSLSELMQKVSELSYF</sequence>
<keyword evidence="2" id="KW-1185">Reference proteome</keyword>
<dbReference type="STRING" id="1423811.FC72_GL000607"/>
<dbReference type="PATRIC" id="fig|1423811.3.peg.616"/>
<dbReference type="AlphaFoldDB" id="A0A0R1J926"/>
<name>A0A0R1J926_9LACO</name>
<comment type="caution">
    <text evidence="1">The sequence shown here is derived from an EMBL/GenBank/DDBJ whole genome shotgun (WGS) entry which is preliminary data.</text>
</comment>
<evidence type="ECO:0008006" key="3">
    <source>
        <dbReference type="Google" id="ProtNLM"/>
    </source>
</evidence>
<accession>A0A0R1J926</accession>
<gene>
    <name evidence="1" type="ORF">FC72_GL000607</name>
</gene>
<organism evidence="1 2">
    <name type="scientific">Companilactobacillus tucceti DSM 20183</name>
    <dbReference type="NCBI Taxonomy" id="1423811"/>
    <lineage>
        <taxon>Bacteria</taxon>
        <taxon>Bacillati</taxon>
        <taxon>Bacillota</taxon>
        <taxon>Bacilli</taxon>
        <taxon>Lactobacillales</taxon>
        <taxon>Lactobacillaceae</taxon>
        <taxon>Companilactobacillus</taxon>
    </lineage>
</organism>
<dbReference type="Proteomes" id="UP000050929">
    <property type="component" value="Unassembled WGS sequence"/>
</dbReference>
<dbReference type="EMBL" id="AZDG01000015">
    <property type="protein sequence ID" value="KRK64162.1"/>
    <property type="molecule type" value="Genomic_DNA"/>
</dbReference>
<dbReference type="OrthoDB" id="2412875at2"/>
<protein>
    <recommendedName>
        <fullName evidence="3">Phage protein</fullName>
    </recommendedName>
</protein>
<proteinExistence type="predicted"/>